<name>A0A833SQV0_PHYIN</name>
<dbReference type="EMBL" id="WSZM01000773">
    <property type="protein sequence ID" value="KAF4029760.1"/>
    <property type="molecule type" value="Genomic_DNA"/>
</dbReference>
<comment type="caution">
    <text evidence="1">The sequence shown here is derived from an EMBL/GenBank/DDBJ whole genome shotgun (WGS) entry which is preliminary data.</text>
</comment>
<reference evidence="1" key="1">
    <citation type="submission" date="2020-04" db="EMBL/GenBank/DDBJ databases">
        <title>Hybrid Assembly of Korean Phytophthora infestans isolates.</title>
        <authorList>
            <person name="Prokchorchik M."/>
            <person name="Lee Y."/>
            <person name="Seo J."/>
            <person name="Cho J.-H."/>
            <person name="Park Y.-E."/>
            <person name="Jang D.-C."/>
            <person name="Im J.-S."/>
            <person name="Choi J.-G."/>
            <person name="Park H.-J."/>
            <person name="Lee G.-B."/>
            <person name="Lee Y.-G."/>
            <person name="Hong S.-Y."/>
            <person name="Cho K."/>
            <person name="Sohn K.H."/>
        </authorList>
    </citation>
    <scope>NUCLEOTIDE SEQUENCE</scope>
    <source>
        <strain evidence="1">KR_1_A1</strain>
    </source>
</reference>
<keyword evidence="2" id="KW-1185">Reference proteome</keyword>
<gene>
    <name evidence="1" type="ORF">GN244_ATG18511</name>
</gene>
<proteinExistence type="predicted"/>
<evidence type="ECO:0000313" key="2">
    <source>
        <dbReference type="Proteomes" id="UP000602510"/>
    </source>
</evidence>
<evidence type="ECO:0000313" key="1">
    <source>
        <dbReference type="EMBL" id="KAF4029760.1"/>
    </source>
</evidence>
<accession>A0A833SQV0</accession>
<dbReference type="Proteomes" id="UP000602510">
    <property type="component" value="Unassembled WGS sequence"/>
</dbReference>
<sequence length="75" mass="8210">MLDRRASGILPYKSEGAYLGISIFGVDQVSLILVQVSEEEDASTVLAFRSLDPSEVFKANHPLHGVPPHELFDCP</sequence>
<organism evidence="1 2">
    <name type="scientific">Phytophthora infestans</name>
    <name type="common">Potato late blight agent</name>
    <name type="synonym">Botrytis infestans</name>
    <dbReference type="NCBI Taxonomy" id="4787"/>
    <lineage>
        <taxon>Eukaryota</taxon>
        <taxon>Sar</taxon>
        <taxon>Stramenopiles</taxon>
        <taxon>Oomycota</taxon>
        <taxon>Peronosporomycetes</taxon>
        <taxon>Peronosporales</taxon>
        <taxon>Peronosporaceae</taxon>
        <taxon>Phytophthora</taxon>
    </lineage>
</organism>
<dbReference type="AlphaFoldDB" id="A0A833SQV0"/>
<protein>
    <submittedName>
        <fullName evidence="1">Uncharacterized protein</fullName>
    </submittedName>
</protein>